<keyword evidence="1" id="KW-0812">Transmembrane</keyword>
<accession>A0AAN5DC09</accession>
<feature type="domain" description="VWFA" evidence="2">
    <location>
        <begin position="43"/>
        <end position="90"/>
    </location>
</feature>
<name>A0AAN5DC09_9BILA</name>
<evidence type="ECO:0000259" key="2">
    <source>
        <dbReference type="PROSITE" id="PS50234"/>
    </source>
</evidence>
<evidence type="ECO:0000313" key="3">
    <source>
        <dbReference type="EMBL" id="GMR59422.1"/>
    </source>
</evidence>
<keyword evidence="1" id="KW-0472">Membrane</keyword>
<reference evidence="4" key="1">
    <citation type="submission" date="2022-10" db="EMBL/GenBank/DDBJ databases">
        <title>Genome assembly of Pristionchus species.</title>
        <authorList>
            <person name="Yoshida K."/>
            <person name="Sommer R.J."/>
        </authorList>
    </citation>
    <scope>NUCLEOTIDE SEQUENCE [LARGE SCALE GENOMIC DNA]</scope>
    <source>
        <strain evidence="4">RS5460</strain>
    </source>
</reference>
<evidence type="ECO:0000313" key="4">
    <source>
        <dbReference type="Proteomes" id="UP001328107"/>
    </source>
</evidence>
<sequence>LSPYASSDLPWMHLPFFILLTASLTSTAVVQREESRCSWPNTDTLFIIDSTLGISSYDHVLEIQFLEQILGLMRISRNESRIALAQFTPQ</sequence>
<dbReference type="EMBL" id="BTRK01000006">
    <property type="protein sequence ID" value="GMR59422.1"/>
    <property type="molecule type" value="Genomic_DNA"/>
</dbReference>
<gene>
    <name evidence="3" type="ORF">PMAYCL1PPCAC_29617</name>
</gene>
<dbReference type="PROSITE" id="PS50234">
    <property type="entry name" value="VWFA"/>
    <property type="match status" value="1"/>
</dbReference>
<dbReference type="SUPFAM" id="SSF53300">
    <property type="entry name" value="vWA-like"/>
    <property type="match status" value="1"/>
</dbReference>
<dbReference type="InterPro" id="IPR036465">
    <property type="entry name" value="vWFA_dom_sf"/>
</dbReference>
<protein>
    <recommendedName>
        <fullName evidence="2">VWFA domain-containing protein</fullName>
    </recommendedName>
</protein>
<dbReference type="AlphaFoldDB" id="A0AAN5DC09"/>
<keyword evidence="4" id="KW-1185">Reference proteome</keyword>
<feature type="transmembrane region" description="Helical" evidence="1">
    <location>
        <begin position="12"/>
        <end position="30"/>
    </location>
</feature>
<feature type="non-terminal residue" evidence="3">
    <location>
        <position position="90"/>
    </location>
</feature>
<comment type="caution">
    <text evidence="3">The sequence shown here is derived from an EMBL/GenBank/DDBJ whole genome shotgun (WGS) entry which is preliminary data.</text>
</comment>
<proteinExistence type="predicted"/>
<evidence type="ECO:0000256" key="1">
    <source>
        <dbReference type="SAM" id="Phobius"/>
    </source>
</evidence>
<feature type="non-terminal residue" evidence="3">
    <location>
        <position position="1"/>
    </location>
</feature>
<dbReference type="InterPro" id="IPR002035">
    <property type="entry name" value="VWF_A"/>
</dbReference>
<organism evidence="3 4">
    <name type="scientific">Pristionchus mayeri</name>
    <dbReference type="NCBI Taxonomy" id="1317129"/>
    <lineage>
        <taxon>Eukaryota</taxon>
        <taxon>Metazoa</taxon>
        <taxon>Ecdysozoa</taxon>
        <taxon>Nematoda</taxon>
        <taxon>Chromadorea</taxon>
        <taxon>Rhabditida</taxon>
        <taxon>Rhabditina</taxon>
        <taxon>Diplogasteromorpha</taxon>
        <taxon>Diplogasteroidea</taxon>
        <taxon>Neodiplogasteridae</taxon>
        <taxon>Pristionchus</taxon>
    </lineage>
</organism>
<dbReference type="Proteomes" id="UP001328107">
    <property type="component" value="Unassembled WGS sequence"/>
</dbReference>
<keyword evidence="1" id="KW-1133">Transmembrane helix</keyword>